<dbReference type="PANTHER" id="PTHR30290:SF83">
    <property type="entry name" value="ABC TRANSPORTER SUBSTRATE-BINDING PROTEIN"/>
    <property type="match status" value="1"/>
</dbReference>
<sequence length="596" mass="62057">MNRIRVLLLLATVLVTAAACSGGSGGSGPVAASATPAAASTTPPPVAKPGGTLRVVAARMPSGDPGWADEPGEQAVARLVTRQLYSYPTDPSPENAIVPRPDLAVGAPIVSENGLVYTVRLRSAARWDTPNQRRITANDVARGIKRLCTPPSPSPLRGYFAATIVGFRQFCDELAATPVADAAAFVEGNTIEGVEIVGDDTVAFHLLAPVNDFVDVLALPASSPVPLEALAYPPDSADYLHNLISAGPYRFTVSPGLTGSPDDGPGYRLARNPSWSASSDGIRRALPDHITITDGLTDDQMQQELERGDADMALDGTLPAARAAELAKARDPRLVVDDVGTALALTVGLDGPSAAALRESAIRQALPYCLDRTSLAAALGGPDFATPATSLLQSPMTGYSDLDPFPDPQGTGDPTRCREALGQTPGGPVTALSLLTSDSPADAAVAEALRTAFARAGIRLDIRIRTGDRFAAAAVTPQRQFWDLALTRITPSWYGDAGRTVFQPLLDETWVGPRPADGGYRDPTALRQLDAALRASSETTAVSDWSTLEQTVVASAAVIPLAVVHTPEFHSANVTTYTIVPSLGTADPTAVSLGSG</sequence>
<dbReference type="InterPro" id="IPR000914">
    <property type="entry name" value="SBP_5_dom"/>
</dbReference>
<feature type="signal peptide" evidence="2">
    <location>
        <begin position="1"/>
        <end position="17"/>
    </location>
</feature>
<reference evidence="4 5" key="1">
    <citation type="submission" date="2017-06" db="EMBL/GenBank/DDBJ databases">
        <authorList>
            <person name="Kim H.J."/>
            <person name="Triplett B.A."/>
        </authorList>
    </citation>
    <scope>NUCLEOTIDE SEQUENCE [LARGE SCALE GENOMIC DNA]</scope>
    <source>
        <strain evidence="4">FRACA_ARgP5</strain>
    </source>
</reference>
<feature type="compositionally biased region" description="Low complexity" evidence="1">
    <location>
        <begin position="29"/>
        <end position="41"/>
    </location>
</feature>
<keyword evidence="5" id="KW-1185">Reference proteome</keyword>
<evidence type="ECO:0000256" key="1">
    <source>
        <dbReference type="SAM" id="MobiDB-lite"/>
    </source>
</evidence>
<dbReference type="GO" id="GO:0015833">
    <property type="term" value="P:peptide transport"/>
    <property type="evidence" value="ECO:0007669"/>
    <property type="project" value="TreeGrafter"/>
</dbReference>
<dbReference type="EMBL" id="FZMO01000079">
    <property type="protein sequence ID" value="SNQ47107.1"/>
    <property type="molecule type" value="Genomic_DNA"/>
</dbReference>
<feature type="region of interest" description="Disordered" evidence="1">
    <location>
        <begin position="22"/>
        <end position="49"/>
    </location>
</feature>
<gene>
    <name evidence="4" type="ORF">FRACA_170067</name>
</gene>
<organism evidence="4 5">
    <name type="scientific">Frankia canadensis</name>
    <dbReference type="NCBI Taxonomy" id="1836972"/>
    <lineage>
        <taxon>Bacteria</taxon>
        <taxon>Bacillati</taxon>
        <taxon>Actinomycetota</taxon>
        <taxon>Actinomycetes</taxon>
        <taxon>Frankiales</taxon>
        <taxon>Frankiaceae</taxon>
        <taxon>Frankia</taxon>
    </lineage>
</organism>
<accession>A0A2I2KN58</accession>
<dbReference type="GO" id="GO:1904680">
    <property type="term" value="F:peptide transmembrane transporter activity"/>
    <property type="evidence" value="ECO:0007669"/>
    <property type="project" value="TreeGrafter"/>
</dbReference>
<evidence type="ECO:0000313" key="4">
    <source>
        <dbReference type="EMBL" id="SNQ47107.1"/>
    </source>
</evidence>
<dbReference type="RefSeq" id="WP_243407333.1">
    <property type="nucleotide sequence ID" value="NZ_FZMO01000079.1"/>
</dbReference>
<dbReference type="InterPro" id="IPR039424">
    <property type="entry name" value="SBP_5"/>
</dbReference>
<dbReference type="Gene3D" id="3.10.105.10">
    <property type="entry name" value="Dipeptide-binding Protein, Domain 3"/>
    <property type="match status" value="1"/>
</dbReference>
<dbReference type="SUPFAM" id="SSF53850">
    <property type="entry name" value="Periplasmic binding protein-like II"/>
    <property type="match status" value="1"/>
</dbReference>
<evidence type="ECO:0000256" key="2">
    <source>
        <dbReference type="SAM" id="SignalP"/>
    </source>
</evidence>
<evidence type="ECO:0000259" key="3">
    <source>
        <dbReference type="Pfam" id="PF00496"/>
    </source>
</evidence>
<proteinExistence type="predicted"/>
<name>A0A2I2KN58_9ACTN</name>
<dbReference type="Gene3D" id="3.40.190.10">
    <property type="entry name" value="Periplasmic binding protein-like II"/>
    <property type="match status" value="1"/>
</dbReference>
<dbReference type="PANTHER" id="PTHR30290">
    <property type="entry name" value="PERIPLASMIC BINDING COMPONENT OF ABC TRANSPORTER"/>
    <property type="match status" value="1"/>
</dbReference>
<dbReference type="PROSITE" id="PS51257">
    <property type="entry name" value="PROKAR_LIPOPROTEIN"/>
    <property type="match status" value="1"/>
</dbReference>
<dbReference type="AlphaFoldDB" id="A0A2I2KN58"/>
<keyword evidence="2" id="KW-0732">Signal</keyword>
<dbReference type="Proteomes" id="UP000234331">
    <property type="component" value="Unassembled WGS sequence"/>
</dbReference>
<feature type="domain" description="Solute-binding protein family 5" evidence="3">
    <location>
        <begin position="99"/>
        <end position="494"/>
    </location>
</feature>
<dbReference type="Pfam" id="PF00496">
    <property type="entry name" value="SBP_bac_5"/>
    <property type="match status" value="1"/>
</dbReference>
<protein>
    <submittedName>
        <fullName evidence="4">ABC-type dipeptide transport system, periplasmic component</fullName>
    </submittedName>
</protein>
<evidence type="ECO:0000313" key="5">
    <source>
        <dbReference type="Proteomes" id="UP000234331"/>
    </source>
</evidence>
<feature type="chain" id="PRO_5039123095" evidence="2">
    <location>
        <begin position="18"/>
        <end position="596"/>
    </location>
</feature>